<dbReference type="SUPFAM" id="SSF53335">
    <property type="entry name" value="S-adenosyl-L-methionine-dependent methyltransferases"/>
    <property type="match status" value="1"/>
</dbReference>
<dbReference type="OrthoDB" id="5563826at2"/>
<dbReference type="Gene3D" id="3.40.50.150">
    <property type="entry name" value="Vaccinia Virus protein VP39"/>
    <property type="match status" value="1"/>
</dbReference>
<dbReference type="CDD" id="cd02440">
    <property type="entry name" value="AdoMet_MTases"/>
    <property type="match status" value="1"/>
</dbReference>
<dbReference type="Proteomes" id="UP000294980">
    <property type="component" value="Unassembled WGS sequence"/>
</dbReference>
<proteinExistence type="predicted"/>
<organism evidence="1 2">
    <name type="scientific">Chromatocurvus halotolerans</name>
    <dbReference type="NCBI Taxonomy" id="1132028"/>
    <lineage>
        <taxon>Bacteria</taxon>
        <taxon>Pseudomonadati</taxon>
        <taxon>Pseudomonadota</taxon>
        <taxon>Gammaproteobacteria</taxon>
        <taxon>Cellvibrionales</taxon>
        <taxon>Halieaceae</taxon>
        <taxon>Chromatocurvus</taxon>
    </lineage>
</organism>
<sequence>MDHLPFSPACENNKDTILAHLRQEFADGVRGVLEIGSGTGQHALWFASHLPWLTWQPTEIPQSLATLAPRCAASALDNLLAPQPLDVSDAPWPLPVPDAVFTANTLHIMAMSAVEAFFQGLHRHAPDGCRLVVYGPFNYDGKPTSPSNAQFDASLRARSAHSGIRDFEAVDSLAEAAGFRRQADHAMPANNRLIIWRRRQA</sequence>
<reference evidence="1 2" key="1">
    <citation type="submission" date="2019-03" db="EMBL/GenBank/DDBJ databases">
        <title>Genomic Encyclopedia of Type Strains, Phase IV (KMG-IV): sequencing the most valuable type-strain genomes for metagenomic binning, comparative biology and taxonomic classification.</title>
        <authorList>
            <person name="Goeker M."/>
        </authorList>
    </citation>
    <scope>NUCLEOTIDE SEQUENCE [LARGE SCALE GENOMIC DNA]</scope>
    <source>
        <strain evidence="1 2">DSM 23344</strain>
    </source>
</reference>
<gene>
    <name evidence="1" type="ORF">EV688_11847</name>
</gene>
<protein>
    <submittedName>
        <fullName evidence="1">Uncharacterized protein DUF938</fullName>
    </submittedName>
</protein>
<dbReference type="PANTHER" id="PTHR20974">
    <property type="entry name" value="UPF0585 PROTEIN CG18661"/>
    <property type="match status" value="1"/>
</dbReference>
<dbReference type="RefSeq" id="WP_117319262.1">
    <property type="nucleotide sequence ID" value="NZ_QQSW01000022.1"/>
</dbReference>
<dbReference type="InterPro" id="IPR029063">
    <property type="entry name" value="SAM-dependent_MTases_sf"/>
</dbReference>
<accession>A0A4V6NPB1</accession>
<dbReference type="Pfam" id="PF06080">
    <property type="entry name" value="DUF938"/>
    <property type="match status" value="1"/>
</dbReference>
<name>A0A4V6NPB1_9GAMM</name>
<dbReference type="PANTHER" id="PTHR20974:SF0">
    <property type="entry name" value="UPF0585 PROTEIN CG18661"/>
    <property type="match status" value="1"/>
</dbReference>
<evidence type="ECO:0000313" key="1">
    <source>
        <dbReference type="EMBL" id="TCO72620.1"/>
    </source>
</evidence>
<dbReference type="InterPro" id="IPR010342">
    <property type="entry name" value="DUF938"/>
</dbReference>
<keyword evidence="2" id="KW-1185">Reference proteome</keyword>
<dbReference type="AlphaFoldDB" id="A0A4V6NPB1"/>
<evidence type="ECO:0000313" key="2">
    <source>
        <dbReference type="Proteomes" id="UP000294980"/>
    </source>
</evidence>
<dbReference type="EMBL" id="SLWX01000018">
    <property type="protein sequence ID" value="TCO72620.1"/>
    <property type="molecule type" value="Genomic_DNA"/>
</dbReference>
<comment type="caution">
    <text evidence="1">The sequence shown here is derived from an EMBL/GenBank/DDBJ whole genome shotgun (WGS) entry which is preliminary data.</text>
</comment>